<dbReference type="Gene3D" id="2.30.30.240">
    <property type="entry name" value="PRC-barrel domain"/>
    <property type="match status" value="1"/>
</dbReference>
<feature type="chain" id="PRO_5046526309" evidence="1">
    <location>
        <begin position="23"/>
        <end position="279"/>
    </location>
</feature>
<protein>
    <submittedName>
        <fullName evidence="3">PRC-barrel domain-containing protein</fullName>
    </submittedName>
</protein>
<name>A0ABY7BZN4_9HYPH</name>
<keyword evidence="1" id="KW-0732">Signal</keyword>
<gene>
    <name evidence="3" type="ORF">OH818_27360</name>
</gene>
<dbReference type="EMBL" id="CP114029">
    <property type="protein sequence ID" value="WAP68888.1"/>
    <property type="molecule type" value="Genomic_DNA"/>
</dbReference>
<organism evidence="3 4">
    <name type="scientific">Jiella pelagia</name>
    <dbReference type="NCBI Taxonomy" id="2986949"/>
    <lineage>
        <taxon>Bacteria</taxon>
        <taxon>Pseudomonadati</taxon>
        <taxon>Pseudomonadota</taxon>
        <taxon>Alphaproteobacteria</taxon>
        <taxon>Hyphomicrobiales</taxon>
        <taxon>Aurantimonadaceae</taxon>
        <taxon>Jiella</taxon>
    </lineage>
</organism>
<sequence length="279" mass="29638">MRTATAITLVTTMGLAASPALSQDAVNRTDSGTVAAPGANSAASNVAPTRNRDVVSLPDWHPDVSGANVQSVEDLIDNDVLGANGEDIGDVENVMFDASGKAVSIIAEVGGIWDIGDTHVNIPWSDLEFTADGVRIPVTEDTVGEYSLFDDDVLTASTAQSEVTEVDGGWFSDVDTGPRVWRATELIDDYARYQGGSSWTNYGYVDDVLIQDGQISAVVVRPDNSFGRGNGLYSYPYYGYDYGWSPGLANYDLPYDQATIEARQPMEGVADATAGSVAN</sequence>
<dbReference type="PANTHER" id="PTHR36505:SF1">
    <property type="entry name" value="BLR1072 PROTEIN"/>
    <property type="match status" value="1"/>
</dbReference>
<proteinExistence type="predicted"/>
<accession>A0ABY7BZN4</accession>
<evidence type="ECO:0000313" key="3">
    <source>
        <dbReference type="EMBL" id="WAP68888.1"/>
    </source>
</evidence>
<dbReference type="SUPFAM" id="SSF50346">
    <property type="entry name" value="PRC-barrel domain"/>
    <property type="match status" value="1"/>
</dbReference>
<dbReference type="InterPro" id="IPR011033">
    <property type="entry name" value="PRC_barrel-like_sf"/>
</dbReference>
<dbReference type="RefSeq" id="WP_268881323.1">
    <property type="nucleotide sequence ID" value="NZ_CP114029.1"/>
</dbReference>
<feature type="domain" description="PRC-barrel" evidence="2">
    <location>
        <begin position="72"/>
        <end position="141"/>
    </location>
</feature>
<keyword evidence="4" id="KW-1185">Reference proteome</keyword>
<dbReference type="Pfam" id="PF05239">
    <property type="entry name" value="PRC"/>
    <property type="match status" value="1"/>
</dbReference>
<dbReference type="PANTHER" id="PTHR36505">
    <property type="entry name" value="BLR1072 PROTEIN"/>
    <property type="match status" value="1"/>
</dbReference>
<evidence type="ECO:0000256" key="1">
    <source>
        <dbReference type="SAM" id="SignalP"/>
    </source>
</evidence>
<dbReference type="InterPro" id="IPR027275">
    <property type="entry name" value="PRC-brl_dom"/>
</dbReference>
<dbReference type="Proteomes" id="UP001164020">
    <property type="component" value="Chromosome"/>
</dbReference>
<reference evidence="3" key="1">
    <citation type="submission" date="2022-12" db="EMBL/GenBank/DDBJ databases">
        <title>Jiella pelagia sp. nov., isolated from phosphonate enriched culture of Northwest Pacific surface seawater.</title>
        <authorList>
            <person name="Shin D.Y."/>
            <person name="Hwang C.Y."/>
        </authorList>
    </citation>
    <scope>NUCLEOTIDE SEQUENCE</scope>
    <source>
        <strain evidence="3">HL-NP1</strain>
    </source>
</reference>
<evidence type="ECO:0000313" key="4">
    <source>
        <dbReference type="Proteomes" id="UP001164020"/>
    </source>
</evidence>
<evidence type="ECO:0000259" key="2">
    <source>
        <dbReference type="Pfam" id="PF05239"/>
    </source>
</evidence>
<feature type="signal peptide" evidence="1">
    <location>
        <begin position="1"/>
        <end position="22"/>
    </location>
</feature>